<comment type="caution">
    <text evidence="7">The sequence shown here is derived from an EMBL/GenBank/DDBJ whole genome shotgun (WGS) entry which is preliminary data.</text>
</comment>
<dbReference type="Pfam" id="PF00928">
    <property type="entry name" value="Adap_comp_sub"/>
    <property type="match status" value="1"/>
</dbReference>
<dbReference type="SUPFAM" id="SSF49447">
    <property type="entry name" value="Second domain of Mu2 adaptin subunit (ap50) of ap2 adaptor"/>
    <property type="match status" value="1"/>
</dbReference>
<dbReference type="PIRSF" id="PIRSF005992">
    <property type="entry name" value="Clathrin_mu"/>
    <property type="match status" value="1"/>
</dbReference>
<keyword evidence="4" id="KW-0472">Membrane</keyword>
<comment type="subcellular location">
    <subcellularLocation>
        <location evidence="1">Endomembrane system</location>
    </subcellularLocation>
</comment>
<dbReference type="PRINTS" id="PR00314">
    <property type="entry name" value="CLATHRINADPT"/>
</dbReference>
<reference evidence="7 8" key="1">
    <citation type="journal article" date="2020" name="bioRxiv">
        <title>Metabolic contributions of an alphaproteobacterial endosymbiont in the apicomplexan Cardiosporidium cionae.</title>
        <authorList>
            <person name="Hunter E.S."/>
            <person name="Paight C.J."/>
            <person name="Lane C.E."/>
        </authorList>
    </citation>
    <scope>NUCLEOTIDE SEQUENCE [LARGE SCALE GENOMIC DNA]</scope>
    <source>
        <strain evidence="7">ESH_2018</strain>
    </source>
</reference>
<evidence type="ECO:0000256" key="2">
    <source>
        <dbReference type="ARBA" id="ARBA00022448"/>
    </source>
</evidence>
<keyword evidence="8" id="KW-1185">Reference proteome</keyword>
<organism evidence="7 8">
    <name type="scientific">Cardiosporidium cionae</name>
    <dbReference type="NCBI Taxonomy" id="476202"/>
    <lineage>
        <taxon>Eukaryota</taxon>
        <taxon>Sar</taxon>
        <taxon>Alveolata</taxon>
        <taxon>Apicomplexa</taxon>
        <taxon>Aconoidasida</taxon>
        <taxon>Nephromycida</taxon>
        <taxon>Cardiosporidium</taxon>
    </lineage>
</organism>
<sequence length="384" mass="41275">MTLVHSFLILEQLSTFIAVIKSQFNDFGEDLFRTHFSTLHLLLSEMFDSGLPSSMEPNILGMIIQPFTTMNLAKALVSGGPTKMLSNLASSFGLAKGTMDIASPDSVINLNGIGEGMGVGSGYGTGSGISGSGSDTWWRRGSASYSKNEVLIDVLEKFNCCLDRDGKVLNGSISGEIQVQSHLSETPELRLTLRDPTLVADAALHSCVRMQRFERDNSICFCPPEGRFSLASYWIPNVKLPPPVLLRGSLSSSTIKNSAAAQFVVSRNYRAGRLDTTQKATCDLEDVAIRIHLPSFVTDSTITSSVGTTTFNVQDKTVFWSIGKLSQTMGAVPAEGTVSLESRQESSISSKCLSGTRNSGVPILERMAGTPCARTASCLNSSMK</sequence>
<dbReference type="Gene3D" id="2.60.40.1170">
    <property type="entry name" value="Mu homology domain, subdomain B"/>
    <property type="match status" value="2"/>
</dbReference>
<protein>
    <submittedName>
        <fullName evidence="7">Adaptor complexes medium subunit family protein</fullName>
    </submittedName>
</protein>
<keyword evidence="3 5" id="KW-0653">Protein transport</keyword>
<dbReference type="PANTHER" id="PTHR10529">
    <property type="entry name" value="AP COMPLEX SUBUNIT MU"/>
    <property type="match status" value="1"/>
</dbReference>
<dbReference type="InterPro" id="IPR050431">
    <property type="entry name" value="Adaptor_comp_med_subunit"/>
</dbReference>
<evidence type="ECO:0000313" key="7">
    <source>
        <dbReference type="EMBL" id="KAF8821400.1"/>
    </source>
</evidence>
<dbReference type="InterPro" id="IPR028565">
    <property type="entry name" value="MHD"/>
</dbReference>
<gene>
    <name evidence="7" type="ORF">IE077_000287</name>
</gene>
<dbReference type="Gene3D" id="3.30.450.60">
    <property type="match status" value="1"/>
</dbReference>
<evidence type="ECO:0000256" key="5">
    <source>
        <dbReference type="PIRNR" id="PIRNR005992"/>
    </source>
</evidence>
<feature type="domain" description="MHD" evidence="6">
    <location>
        <begin position="147"/>
        <end position="384"/>
    </location>
</feature>
<dbReference type="Proteomes" id="UP000823046">
    <property type="component" value="Unassembled WGS sequence"/>
</dbReference>
<keyword evidence="2 5" id="KW-0813">Transport</keyword>
<evidence type="ECO:0000256" key="4">
    <source>
        <dbReference type="ARBA" id="ARBA00023136"/>
    </source>
</evidence>
<dbReference type="PROSITE" id="PS51072">
    <property type="entry name" value="MHD"/>
    <property type="match status" value="1"/>
</dbReference>
<dbReference type="InterPro" id="IPR036168">
    <property type="entry name" value="AP2_Mu_C_sf"/>
</dbReference>
<dbReference type="InterPro" id="IPR001392">
    <property type="entry name" value="Clathrin_mu"/>
</dbReference>
<accession>A0ABQ7JBT6</accession>
<evidence type="ECO:0000256" key="1">
    <source>
        <dbReference type="ARBA" id="ARBA00004308"/>
    </source>
</evidence>
<dbReference type="InterPro" id="IPR011012">
    <property type="entry name" value="Longin-like_dom_sf"/>
</dbReference>
<proteinExistence type="inferred from homology"/>
<evidence type="ECO:0000256" key="3">
    <source>
        <dbReference type="ARBA" id="ARBA00022927"/>
    </source>
</evidence>
<name>A0ABQ7JBT6_9APIC</name>
<evidence type="ECO:0000313" key="8">
    <source>
        <dbReference type="Proteomes" id="UP000823046"/>
    </source>
</evidence>
<comment type="similarity">
    <text evidence="5">Belongs to the adaptor complexes medium subunit family.</text>
</comment>
<evidence type="ECO:0000259" key="6">
    <source>
        <dbReference type="PROSITE" id="PS51072"/>
    </source>
</evidence>
<dbReference type="EMBL" id="JADAQX010000184">
    <property type="protein sequence ID" value="KAF8821400.1"/>
    <property type="molecule type" value="Genomic_DNA"/>
</dbReference>
<dbReference type="SUPFAM" id="SSF64356">
    <property type="entry name" value="SNARE-like"/>
    <property type="match status" value="1"/>
</dbReference>